<dbReference type="Proteomes" id="UP000271162">
    <property type="component" value="Unassembled WGS sequence"/>
</dbReference>
<dbReference type="STRING" id="27835.A0A158QYV6"/>
<proteinExistence type="predicted"/>
<organism evidence="3">
    <name type="scientific">Nippostrongylus brasiliensis</name>
    <name type="common">Rat hookworm</name>
    <dbReference type="NCBI Taxonomy" id="27835"/>
    <lineage>
        <taxon>Eukaryota</taxon>
        <taxon>Metazoa</taxon>
        <taxon>Ecdysozoa</taxon>
        <taxon>Nematoda</taxon>
        <taxon>Chromadorea</taxon>
        <taxon>Rhabditida</taxon>
        <taxon>Rhabditina</taxon>
        <taxon>Rhabditomorpha</taxon>
        <taxon>Strongyloidea</taxon>
        <taxon>Heligmosomidae</taxon>
        <taxon>Nippostrongylus</taxon>
    </lineage>
</organism>
<evidence type="ECO:0000313" key="1">
    <source>
        <dbReference type="EMBL" id="VDL72674.1"/>
    </source>
</evidence>
<protein>
    <submittedName>
        <fullName evidence="3">SpoU_methylase domain-containing protein</fullName>
    </submittedName>
</protein>
<keyword evidence="2" id="KW-1185">Reference proteome</keyword>
<accession>A0A158QYV6</accession>
<sequence>MAAVFSEDDRNYFSKFTNARKAPTISDDMLVDVHNVLSNKEFSHSTRLAAAKILIQSGSANVGGNTHHPAVDWVILTAMLETADTARTIEIVKAWMVYFEKKRVCDNEDETLFLASLSRVLSKRGALVAENCTPKLVKLLHRYLLLAFINLSELECGAKSFEGAVQFVAKSAPHEELFDFCLNEIDSRLRGKYGILKIFFRDVTLPREEQECEPIVERICGQLTKLLDCQLITNAAADLVATLVVIFPSSKNLLRLIAQNMVHHMKCIRSNTLRWIGRFEVVRKSHDFLLSLQSSLYDSFLSVEEDIWPPQLWETEDVSCIDPVWDSDEAEDVLWKADRTLEAYLNVTSILCQRYRHELDWNNPVIHAALKWHLPEIRLSAFQLWTAHMGKDRHLDENSNFLEDFILNNGSSTLTSLRRAVEDASNSCTMSPEGQRKWQEIDLMNLIKSNDDVKSAVEVISDAVTRCRLKVVVDHGCSLVDELLSEQHFDEHFFYLVEYRYCWAMNHLIDETTECRTLPLARILWSVCEESKDLLKIFFESCRTTLEGPELHANVHQRVLKTLKLFASKADCKMPNDFVEFLFWHCVDAQEQCDFLVRSAATILFGFVVRYITKSRVVPAFYVLSTRAKFWNETLRRAIALPTLPSRQRVLLLSFLSRLTLGHNTSNILFGIRMTLCRWKVAIWFRNTVKYGRSGPLIRLTTVTTSQSLHGADDSEDARRIPTDLLQSKFVRLIEKCSTGDPKETLKETEAMLSTVESHSGELTTQAIAMALVQVATKLRTTDSADSAIRRTLVSQCRALLSHKWCSPRAVSILSRVPASLGLTKYFYQKCYVLEMLDEWESESVS</sequence>
<gene>
    <name evidence="1" type="ORF">NBR_LOCUS9085</name>
</gene>
<dbReference type="AlphaFoldDB" id="A0A158QYV6"/>
<dbReference type="OMA" id="VEYRYCW"/>
<dbReference type="WBParaSite" id="NBR_0000908401-mRNA-1">
    <property type="protein sequence ID" value="NBR_0000908401-mRNA-1"/>
    <property type="gene ID" value="NBR_0000908401"/>
</dbReference>
<name>A0A158QYV6_NIPBR</name>
<dbReference type="EMBL" id="UYSL01020088">
    <property type="protein sequence ID" value="VDL72674.1"/>
    <property type="molecule type" value="Genomic_DNA"/>
</dbReference>
<reference evidence="1 2" key="2">
    <citation type="submission" date="2018-11" db="EMBL/GenBank/DDBJ databases">
        <authorList>
            <consortium name="Pathogen Informatics"/>
        </authorList>
    </citation>
    <scope>NUCLEOTIDE SEQUENCE [LARGE SCALE GENOMIC DNA]</scope>
</reference>
<evidence type="ECO:0000313" key="3">
    <source>
        <dbReference type="WBParaSite" id="NBR_0000908401-mRNA-1"/>
    </source>
</evidence>
<evidence type="ECO:0000313" key="2">
    <source>
        <dbReference type="Proteomes" id="UP000271162"/>
    </source>
</evidence>
<reference evidence="3" key="1">
    <citation type="submission" date="2016-04" db="UniProtKB">
        <authorList>
            <consortium name="WormBaseParasite"/>
        </authorList>
    </citation>
    <scope>IDENTIFICATION</scope>
</reference>